<sequence length="704" mass="77963">MKLHTILPAFSLLLTVLAVGLTSIVRRWSASTLVALLVLLCALVGGLADFAALRIHNLPHLELAFRVAFAGECLAAAAVLLFSVLYSRVQPASRFFEMGIPLTIAGLGFVFFVTSLFLDNHLFRLLPLPQTRSVLLISEPGLSAVSLFLIGTLLFSLYQMSRTYLAAGTMERWNIKYPLIGVSLWSFSLILVHANQLVNSGFDRSFLLLEHIGILSMDVLFLYAFLVQKTEEVALSLTRSTVNRSVLILLGGAGLLVLGGIGTTLGTLGPVWGKLSSSLTLFLGLGAFVVVFSSERLRRELESFLGVHVYSNRYDYRNAWMTLTRALSDSGRPGDIIPTLMETTREMTLSPSLSFATITESNEPVLHLQETLGWKADRNNRKQTIDPGWIPLLNRGVPLHSSDKPDTLQPGNEKPLFFDTLFKSLNASWIVPLLYQDRLLGLLGLNIKTRGALTVREDRLFLQALGAQWSSLLANASLSREMAGKREAEFLSSLRAFTFHDLKNAGVALKLLVHNAQKNIDSPEFQQELLFCLQNISEQIDSSMSQLLSPFQQEYSKTLNFDPVILIQNTVRSLNWDNLPGLAVKLSLSETPHVTGNPRVLETTLRNLLINSREALLDTGEILIETRTESDRLILVVSDNGPGMSREFIETRLFRPFQTTKKKGTGLGLFSCKLLIEQSGGTIDVHSREGEGTEFRITLPYAST</sequence>
<dbReference type="InterPro" id="IPR003594">
    <property type="entry name" value="HATPase_dom"/>
</dbReference>
<feature type="domain" description="Histidine kinase" evidence="10">
    <location>
        <begin position="497"/>
        <end position="703"/>
    </location>
</feature>
<gene>
    <name evidence="11" type="ORF">Y981_03240</name>
</gene>
<keyword evidence="4" id="KW-0808">Transferase</keyword>
<dbReference type="InterPro" id="IPR029016">
    <property type="entry name" value="GAF-like_dom_sf"/>
</dbReference>
<keyword evidence="5" id="KW-0547">Nucleotide-binding</keyword>
<evidence type="ECO:0000256" key="8">
    <source>
        <dbReference type="ARBA" id="ARBA00023012"/>
    </source>
</evidence>
<feature type="transmembrane region" description="Helical" evidence="9">
    <location>
        <begin position="98"/>
        <end position="122"/>
    </location>
</feature>
<accession>A0A059XWN8</accession>
<keyword evidence="12" id="KW-1185">Reference proteome</keyword>
<keyword evidence="9" id="KW-0812">Transmembrane</keyword>
<keyword evidence="9" id="KW-1133">Transmembrane helix</keyword>
<keyword evidence="8" id="KW-0902">Two-component regulatory system</keyword>
<proteinExistence type="predicted"/>
<keyword evidence="3" id="KW-0597">Phosphoprotein</keyword>
<dbReference type="InterPro" id="IPR004358">
    <property type="entry name" value="Sig_transdc_His_kin-like_C"/>
</dbReference>
<dbReference type="EC" id="2.7.13.3" evidence="2"/>
<dbReference type="SUPFAM" id="SSF55781">
    <property type="entry name" value="GAF domain-like"/>
    <property type="match status" value="1"/>
</dbReference>
<evidence type="ECO:0000313" key="12">
    <source>
        <dbReference type="Proteomes" id="UP000027059"/>
    </source>
</evidence>
<dbReference type="HOGENOM" id="CLU_024784_1_0_0"/>
<evidence type="ECO:0000259" key="10">
    <source>
        <dbReference type="PROSITE" id="PS50109"/>
    </source>
</evidence>
<feature type="transmembrane region" description="Helical" evidence="9">
    <location>
        <begin position="206"/>
        <end position="226"/>
    </location>
</feature>
<dbReference type="InterPro" id="IPR036890">
    <property type="entry name" value="HATPase_C_sf"/>
</dbReference>
<dbReference type="InterPro" id="IPR005467">
    <property type="entry name" value="His_kinase_dom"/>
</dbReference>
<evidence type="ECO:0000256" key="2">
    <source>
        <dbReference type="ARBA" id="ARBA00012438"/>
    </source>
</evidence>
<dbReference type="GO" id="GO:0000160">
    <property type="term" value="P:phosphorelay signal transduction system"/>
    <property type="evidence" value="ECO:0007669"/>
    <property type="project" value="UniProtKB-KW"/>
</dbReference>
<dbReference type="PANTHER" id="PTHR43065:SF10">
    <property type="entry name" value="PEROXIDE STRESS-ACTIVATED HISTIDINE KINASE MAK3"/>
    <property type="match status" value="1"/>
</dbReference>
<evidence type="ECO:0000256" key="1">
    <source>
        <dbReference type="ARBA" id="ARBA00000085"/>
    </source>
</evidence>
<dbReference type="OrthoDB" id="9785691at2"/>
<evidence type="ECO:0000256" key="3">
    <source>
        <dbReference type="ARBA" id="ARBA00022553"/>
    </source>
</evidence>
<dbReference type="Gene3D" id="3.30.450.40">
    <property type="match status" value="1"/>
</dbReference>
<evidence type="ECO:0000256" key="9">
    <source>
        <dbReference type="SAM" id="Phobius"/>
    </source>
</evidence>
<dbReference type="Proteomes" id="UP000027059">
    <property type="component" value="Chromosome"/>
</dbReference>
<dbReference type="Gene3D" id="3.30.565.10">
    <property type="entry name" value="Histidine kinase-like ATPase, C-terminal domain"/>
    <property type="match status" value="1"/>
</dbReference>
<evidence type="ECO:0000256" key="4">
    <source>
        <dbReference type="ARBA" id="ARBA00022679"/>
    </source>
</evidence>
<evidence type="ECO:0000313" key="11">
    <source>
        <dbReference type="EMBL" id="AIA31540.1"/>
    </source>
</evidence>
<reference evidence="12" key="1">
    <citation type="submission" date="2014-02" db="EMBL/GenBank/DDBJ databases">
        <title>Complete genome sequence and comparative genomic analysis of the nitrogen-fixing bacterium Leptospirillum ferriphilum YSK.</title>
        <authorList>
            <person name="Guo X."/>
            <person name="Yin H."/>
            <person name="Liang Y."/>
            <person name="Hu Q."/>
            <person name="Ma L."/>
            <person name="Xiao Y."/>
            <person name="Zhang X."/>
            <person name="Qiu G."/>
            <person name="Liu X."/>
        </authorList>
    </citation>
    <scope>NUCLEOTIDE SEQUENCE [LARGE SCALE GENOMIC DNA]</scope>
    <source>
        <strain evidence="12">YSK</strain>
    </source>
</reference>
<dbReference type="EMBL" id="CP007243">
    <property type="protein sequence ID" value="AIA31540.1"/>
    <property type="molecule type" value="Genomic_DNA"/>
</dbReference>
<dbReference type="SUPFAM" id="SSF55874">
    <property type="entry name" value="ATPase domain of HSP90 chaperone/DNA topoisomerase II/histidine kinase"/>
    <property type="match status" value="1"/>
</dbReference>
<dbReference type="SMART" id="SM00387">
    <property type="entry name" value="HATPase_c"/>
    <property type="match status" value="1"/>
</dbReference>
<dbReference type="PANTHER" id="PTHR43065">
    <property type="entry name" value="SENSOR HISTIDINE KINASE"/>
    <property type="match status" value="1"/>
</dbReference>
<dbReference type="KEGG" id="lfp:Y981_03240"/>
<dbReference type="GO" id="GO:0004673">
    <property type="term" value="F:protein histidine kinase activity"/>
    <property type="evidence" value="ECO:0007669"/>
    <property type="project" value="UniProtKB-EC"/>
</dbReference>
<dbReference type="GO" id="GO:0005524">
    <property type="term" value="F:ATP binding"/>
    <property type="evidence" value="ECO:0007669"/>
    <property type="project" value="UniProtKB-KW"/>
</dbReference>
<dbReference type="PRINTS" id="PR00344">
    <property type="entry name" value="BCTRLSENSOR"/>
</dbReference>
<organism evidence="11 12">
    <name type="scientific">Leptospirillum ferriphilum YSK</name>
    <dbReference type="NCBI Taxonomy" id="1441628"/>
    <lineage>
        <taxon>Bacteria</taxon>
        <taxon>Pseudomonadati</taxon>
        <taxon>Nitrospirota</taxon>
        <taxon>Nitrospiria</taxon>
        <taxon>Nitrospirales</taxon>
        <taxon>Nitrospiraceae</taxon>
        <taxon>Leptospirillum</taxon>
    </lineage>
</organism>
<evidence type="ECO:0000256" key="7">
    <source>
        <dbReference type="ARBA" id="ARBA00022840"/>
    </source>
</evidence>
<comment type="catalytic activity">
    <reaction evidence="1">
        <text>ATP + protein L-histidine = ADP + protein N-phospho-L-histidine.</text>
        <dbReference type="EC" id="2.7.13.3"/>
    </reaction>
</comment>
<dbReference type="RefSeq" id="WP_038504702.1">
    <property type="nucleotide sequence ID" value="NZ_CP007243.1"/>
</dbReference>
<feature type="transmembrane region" description="Helical" evidence="9">
    <location>
        <begin position="63"/>
        <end position="86"/>
    </location>
</feature>
<keyword evidence="6" id="KW-0418">Kinase</keyword>
<dbReference type="AlphaFoldDB" id="A0A059XWN8"/>
<evidence type="ECO:0000256" key="5">
    <source>
        <dbReference type="ARBA" id="ARBA00022741"/>
    </source>
</evidence>
<reference evidence="11 12" key="2">
    <citation type="journal article" date="2015" name="Biomed. Res. Int.">
        <title>Effects of Arsenite Resistance on the Growth and Functional Gene Expression of Leptospirillum ferriphilum and Acidithiobacillus thiooxidans in Pure Culture and Coculture.</title>
        <authorList>
            <person name="Jiang H."/>
            <person name="Liang Y."/>
            <person name="Yin H."/>
            <person name="Xiao Y."/>
            <person name="Guo X."/>
            <person name="Xu Y."/>
            <person name="Hu Q."/>
            <person name="Liu H."/>
            <person name="Liu X."/>
        </authorList>
    </citation>
    <scope>NUCLEOTIDE SEQUENCE [LARGE SCALE GENOMIC DNA]</scope>
    <source>
        <strain evidence="11 12">YSK</strain>
    </source>
</reference>
<keyword evidence="7" id="KW-0067">ATP-binding</keyword>
<evidence type="ECO:0000256" key="6">
    <source>
        <dbReference type="ARBA" id="ARBA00022777"/>
    </source>
</evidence>
<protein>
    <recommendedName>
        <fullName evidence="2">histidine kinase</fullName>
        <ecNumber evidence="2">2.7.13.3</ecNumber>
    </recommendedName>
</protein>
<dbReference type="Pfam" id="PF02518">
    <property type="entry name" value="HATPase_c"/>
    <property type="match status" value="1"/>
</dbReference>
<keyword evidence="9" id="KW-0472">Membrane</keyword>
<dbReference type="PROSITE" id="PS50109">
    <property type="entry name" value="HIS_KIN"/>
    <property type="match status" value="1"/>
</dbReference>
<feature type="transmembrane region" description="Helical" evidence="9">
    <location>
        <begin position="175"/>
        <end position="194"/>
    </location>
</feature>
<feature type="transmembrane region" description="Helical" evidence="9">
    <location>
        <begin position="28"/>
        <end position="51"/>
    </location>
</feature>
<name>A0A059XWN8_9BACT</name>
<feature type="transmembrane region" description="Helical" evidence="9">
    <location>
        <begin position="134"/>
        <end position="155"/>
    </location>
</feature>
<feature type="transmembrane region" description="Helical" evidence="9">
    <location>
        <begin position="246"/>
        <end position="268"/>
    </location>
</feature>